<feature type="transmembrane region" description="Helical" evidence="7">
    <location>
        <begin position="166"/>
        <end position="185"/>
    </location>
</feature>
<comment type="caution">
    <text evidence="8">The sequence shown here is derived from an EMBL/GenBank/DDBJ whole genome shotgun (WGS) entry which is preliminary data.</text>
</comment>
<dbReference type="PANTHER" id="PTHR23513">
    <property type="entry name" value="INTEGRAL MEMBRANE EFFLUX PROTEIN-RELATED"/>
    <property type="match status" value="1"/>
</dbReference>
<dbReference type="CDD" id="cd06173">
    <property type="entry name" value="MFS_MefA_like"/>
    <property type="match status" value="1"/>
</dbReference>
<protein>
    <submittedName>
        <fullName evidence="8">MFS transporter</fullName>
    </submittedName>
</protein>
<keyword evidence="9" id="KW-1185">Reference proteome</keyword>
<evidence type="ECO:0000313" key="8">
    <source>
        <dbReference type="EMBL" id="GHI82994.1"/>
    </source>
</evidence>
<reference evidence="8" key="1">
    <citation type="submission" date="2020-09" db="EMBL/GenBank/DDBJ databases">
        <title>Whole genome shotgun sequence of Streptomyces xanthophaeus NBRC 12829.</title>
        <authorList>
            <person name="Komaki H."/>
            <person name="Tamura T."/>
        </authorList>
    </citation>
    <scope>NUCLEOTIDE SEQUENCE</scope>
    <source>
        <strain evidence="8">NBRC 12829</strain>
    </source>
</reference>
<feature type="transmembrane region" description="Helical" evidence="7">
    <location>
        <begin position="249"/>
        <end position="270"/>
    </location>
</feature>
<dbReference type="GO" id="GO:0005886">
    <property type="term" value="C:plasma membrane"/>
    <property type="evidence" value="ECO:0007669"/>
    <property type="project" value="UniProtKB-SubCell"/>
</dbReference>
<evidence type="ECO:0000313" key="9">
    <source>
        <dbReference type="Proteomes" id="UP000600026"/>
    </source>
</evidence>
<keyword evidence="2" id="KW-1003">Cell membrane</keyword>
<dbReference type="InterPro" id="IPR036259">
    <property type="entry name" value="MFS_trans_sf"/>
</dbReference>
<evidence type="ECO:0000256" key="3">
    <source>
        <dbReference type="ARBA" id="ARBA00022692"/>
    </source>
</evidence>
<dbReference type="SUPFAM" id="SSF103473">
    <property type="entry name" value="MFS general substrate transporter"/>
    <property type="match status" value="1"/>
</dbReference>
<keyword evidence="5 7" id="KW-0472">Membrane</keyword>
<comment type="subcellular location">
    <subcellularLocation>
        <location evidence="1">Cell membrane</location>
        <topology evidence="1">Multi-pass membrane protein</topology>
    </subcellularLocation>
</comment>
<feature type="compositionally biased region" description="Low complexity" evidence="6">
    <location>
        <begin position="433"/>
        <end position="456"/>
    </location>
</feature>
<dbReference type="EMBL" id="BNEE01000003">
    <property type="protein sequence ID" value="GHI82994.1"/>
    <property type="molecule type" value="Genomic_DNA"/>
</dbReference>
<feature type="transmembrane region" description="Helical" evidence="7">
    <location>
        <begin position="312"/>
        <end position="334"/>
    </location>
</feature>
<organism evidence="8 9">
    <name type="scientific">Streptomyces xanthophaeus</name>
    <dbReference type="NCBI Taxonomy" id="67385"/>
    <lineage>
        <taxon>Bacteria</taxon>
        <taxon>Bacillati</taxon>
        <taxon>Actinomycetota</taxon>
        <taxon>Actinomycetes</taxon>
        <taxon>Kitasatosporales</taxon>
        <taxon>Streptomycetaceae</taxon>
        <taxon>Streptomyces</taxon>
    </lineage>
</organism>
<keyword evidence="4 7" id="KW-1133">Transmembrane helix</keyword>
<dbReference type="GO" id="GO:0022857">
    <property type="term" value="F:transmembrane transporter activity"/>
    <property type="evidence" value="ECO:0007669"/>
    <property type="project" value="InterPro"/>
</dbReference>
<evidence type="ECO:0000256" key="6">
    <source>
        <dbReference type="SAM" id="MobiDB-lite"/>
    </source>
</evidence>
<feature type="transmembrane region" description="Helical" evidence="7">
    <location>
        <begin position="285"/>
        <end position="305"/>
    </location>
</feature>
<feature type="region of interest" description="Disordered" evidence="6">
    <location>
        <begin position="433"/>
        <end position="485"/>
    </location>
</feature>
<evidence type="ECO:0000256" key="1">
    <source>
        <dbReference type="ARBA" id="ARBA00004651"/>
    </source>
</evidence>
<dbReference type="RefSeq" id="WP_237403264.1">
    <property type="nucleotide sequence ID" value="NZ_BNEE01000003.1"/>
</dbReference>
<evidence type="ECO:0000256" key="4">
    <source>
        <dbReference type="ARBA" id="ARBA00022989"/>
    </source>
</evidence>
<feature type="transmembrane region" description="Helical" evidence="7">
    <location>
        <begin position="404"/>
        <end position="425"/>
    </location>
</feature>
<feature type="transmembrane region" description="Helical" evidence="7">
    <location>
        <begin position="340"/>
        <end position="361"/>
    </location>
</feature>
<accession>A0A919GSW8</accession>
<dbReference type="Pfam" id="PF07690">
    <property type="entry name" value="MFS_1"/>
    <property type="match status" value="1"/>
</dbReference>
<evidence type="ECO:0000256" key="7">
    <source>
        <dbReference type="SAM" id="Phobius"/>
    </source>
</evidence>
<proteinExistence type="predicted"/>
<evidence type="ECO:0000256" key="2">
    <source>
        <dbReference type="ARBA" id="ARBA00022475"/>
    </source>
</evidence>
<dbReference type="Proteomes" id="UP000600026">
    <property type="component" value="Unassembled WGS sequence"/>
</dbReference>
<dbReference type="AlphaFoldDB" id="A0A919GSW8"/>
<feature type="transmembrane region" description="Helical" evidence="7">
    <location>
        <begin position="373"/>
        <end position="392"/>
    </location>
</feature>
<feature type="transmembrane region" description="Helical" evidence="7">
    <location>
        <begin position="35"/>
        <end position="60"/>
    </location>
</feature>
<sequence>MTTAQTHTQTQTQTRIAIARTHPPSTRPPLWDRRFTLYFTARAVSLVGDAMMPVAAALAVGPLYGISGVGLVLGTWTGTFVLLVLFGGVFADRLGARRMMIGADLARVLTQGVLAAAFFAGNPPFWLLVSMAALAGAAVAMFQPGVNGMVPLVAREPQRANATLKVADALAQLLGPALAGLLIVLTGAGTVYAIDAGTFLLSALCLALIRFAPADAPANTPIDAGSRAHSGSSLRRDLRQGWQEFRSRTWMWAVILIWVVYGVLLFGPLVPLSSALIGARLGPNAYGLAVSFLGVGTVLGGLLALRLRPARPLAAGAMAMALFTVLPLSVALGAGLPVLLAGHVLGGGAWAFWSVMWATSVQTHTPPAVLNRVTAYELAGSVSGIALGQILAGPATALASPERLLLLSAGTCLAGCVALLAIPAIRTLRRAAPADGGEPAAPGGPDLAAAAAVAAGEHGSGLSAGSPLHPAPSTAPAESTEVPPR</sequence>
<name>A0A919GSW8_9ACTN</name>
<dbReference type="Gene3D" id="1.20.1250.20">
    <property type="entry name" value="MFS general substrate transporter like domains"/>
    <property type="match status" value="1"/>
</dbReference>
<keyword evidence="3 7" id="KW-0812">Transmembrane</keyword>
<feature type="transmembrane region" description="Helical" evidence="7">
    <location>
        <begin position="66"/>
        <end position="89"/>
    </location>
</feature>
<dbReference type="InterPro" id="IPR011701">
    <property type="entry name" value="MFS"/>
</dbReference>
<gene>
    <name evidence="8" type="ORF">Sxan_03580</name>
</gene>
<dbReference type="PANTHER" id="PTHR23513:SF11">
    <property type="entry name" value="STAPHYLOFERRIN A TRANSPORTER"/>
    <property type="match status" value="1"/>
</dbReference>
<evidence type="ECO:0000256" key="5">
    <source>
        <dbReference type="ARBA" id="ARBA00023136"/>
    </source>
</evidence>